<evidence type="ECO:0000256" key="2">
    <source>
        <dbReference type="ARBA" id="ARBA00005019"/>
    </source>
</evidence>
<accession>A0ABU9GQB8</accession>
<dbReference type="NCBIfam" id="TIGR00482">
    <property type="entry name" value="nicotinate (nicotinamide) nucleotide adenylyltransferase"/>
    <property type="match status" value="1"/>
</dbReference>
<evidence type="ECO:0000256" key="6">
    <source>
        <dbReference type="ARBA" id="ARBA00022695"/>
    </source>
</evidence>
<keyword evidence="8 11" id="KW-0067">ATP-binding</keyword>
<dbReference type="InterPro" id="IPR005248">
    <property type="entry name" value="NadD/NMNAT"/>
</dbReference>
<dbReference type="HAMAP" id="MF_00244">
    <property type="entry name" value="NaMN_adenylyltr"/>
    <property type="match status" value="1"/>
</dbReference>
<keyword evidence="5 11" id="KW-0808">Transferase</keyword>
<dbReference type="CDD" id="cd02165">
    <property type="entry name" value="NMNAT"/>
    <property type="match status" value="1"/>
</dbReference>
<dbReference type="InterPro" id="IPR014729">
    <property type="entry name" value="Rossmann-like_a/b/a_fold"/>
</dbReference>
<name>A0ABU9GQB8_9GAMM</name>
<evidence type="ECO:0000256" key="8">
    <source>
        <dbReference type="ARBA" id="ARBA00022840"/>
    </source>
</evidence>
<keyword evidence="7 11" id="KW-0547">Nucleotide-binding</keyword>
<evidence type="ECO:0000256" key="4">
    <source>
        <dbReference type="ARBA" id="ARBA00022642"/>
    </source>
</evidence>
<dbReference type="PANTHER" id="PTHR39321:SF3">
    <property type="entry name" value="PHOSPHOPANTETHEINE ADENYLYLTRANSFERASE"/>
    <property type="match status" value="1"/>
</dbReference>
<gene>
    <name evidence="11 13" type="primary">nadD</name>
    <name evidence="13" type="ORF">V6256_07840</name>
</gene>
<dbReference type="EMBL" id="JBAKAZ010000023">
    <property type="protein sequence ID" value="MEL0629517.1"/>
    <property type="molecule type" value="Genomic_DNA"/>
</dbReference>
<evidence type="ECO:0000313" key="13">
    <source>
        <dbReference type="EMBL" id="MEL0629517.1"/>
    </source>
</evidence>
<evidence type="ECO:0000256" key="7">
    <source>
        <dbReference type="ARBA" id="ARBA00022741"/>
    </source>
</evidence>
<evidence type="ECO:0000256" key="1">
    <source>
        <dbReference type="ARBA" id="ARBA00002324"/>
    </source>
</evidence>
<reference evidence="13 14" key="1">
    <citation type="submission" date="2024-02" db="EMBL/GenBank/DDBJ databases">
        <title>Bacteria isolated from the canopy kelp, Nereocystis luetkeana.</title>
        <authorList>
            <person name="Pfister C.A."/>
            <person name="Younker I.T."/>
            <person name="Light S.H."/>
        </authorList>
    </citation>
    <scope>NUCLEOTIDE SEQUENCE [LARGE SCALE GENOMIC DNA]</scope>
    <source>
        <strain evidence="13 14">TI.1.05</strain>
    </source>
</reference>
<proteinExistence type="inferred from homology"/>
<dbReference type="Proteomes" id="UP001369082">
    <property type="component" value="Unassembled WGS sequence"/>
</dbReference>
<dbReference type="PANTHER" id="PTHR39321">
    <property type="entry name" value="NICOTINATE-NUCLEOTIDE ADENYLYLTRANSFERASE-RELATED"/>
    <property type="match status" value="1"/>
</dbReference>
<evidence type="ECO:0000259" key="12">
    <source>
        <dbReference type="Pfam" id="PF01467"/>
    </source>
</evidence>
<organism evidence="13 14">
    <name type="scientific">Psychromonas aquatilis</name>
    <dbReference type="NCBI Taxonomy" id="2005072"/>
    <lineage>
        <taxon>Bacteria</taxon>
        <taxon>Pseudomonadati</taxon>
        <taxon>Pseudomonadota</taxon>
        <taxon>Gammaproteobacteria</taxon>
        <taxon>Alteromonadales</taxon>
        <taxon>Psychromonadaceae</taxon>
        <taxon>Psychromonas</taxon>
    </lineage>
</organism>
<dbReference type="NCBIfam" id="NF000840">
    <property type="entry name" value="PRK00071.1-3"/>
    <property type="match status" value="1"/>
</dbReference>
<dbReference type="EC" id="2.7.7.18" evidence="11"/>
<dbReference type="SUPFAM" id="SSF52374">
    <property type="entry name" value="Nucleotidylyl transferase"/>
    <property type="match status" value="1"/>
</dbReference>
<feature type="domain" description="Cytidyltransferase-like" evidence="12">
    <location>
        <begin position="12"/>
        <end position="188"/>
    </location>
</feature>
<evidence type="ECO:0000256" key="11">
    <source>
        <dbReference type="HAMAP-Rule" id="MF_00244"/>
    </source>
</evidence>
<dbReference type="RefSeq" id="WP_341597536.1">
    <property type="nucleotide sequence ID" value="NZ_JBAKAZ010000023.1"/>
</dbReference>
<sequence>MNKVNGAAIGFLGGTFDPIHFGHLRPAIEIQQALNLKSLFLMPNYIAPHKAKSLASTQQRIDMVKLAIQDTPSLQIDTQELLRNSPSYTIETLKLLRQQHPTTPICFIMGMDSLINFDTWYQYQEILNYCHIVVSHRPGWKPQFNEVVTTLLSAHQTTDSKQLHLTLCGKIYFQKTTQLAISSSQIRELAAQHNSIQFLTPAVVCEYIQTQQCYAPDNKTATE</sequence>
<dbReference type="NCBIfam" id="TIGR00125">
    <property type="entry name" value="cyt_tran_rel"/>
    <property type="match status" value="1"/>
</dbReference>
<dbReference type="Pfam" id="PF01467">
    <property type="entry name" value="CTP_transf_like"/>
    <property type="match status" value="1"/>
</dbReference>
<keyword evidence="6 11" id="KW-0548">Nucleotidyltransferase</keyword>
<evidence type="ECO:0000256" key="5">
    <source>
        <dbReference type="ARBA" id="ARBA00022679"/>
    </source>
</evidence>
<comment type="caution">
    <text evidence="13">The sequence shown here is derived from an EMBL/GenBank/DDBJ whole genome shotgun (WGS) entry which is preliminary data.</text>
</comment>
<dbReference type="NCBIfam" id="NF000839">
    <property type="entry name" value="PRK00071.1-1"/>
    <property type="match status" value="1"/>
</dbReference>
<comment type="pathway">
    <text evidence="2 11">Cofactor biosynthesis; NAD(+) biosynthesis; deamido-NAD(+) from nicotinate D-ribonucleotide: step 1/1.</text>
</comment>
<keyword evidence="9 11" id="KW-0520">NAD</keyword>
<comment type="function">
    <text evidence="1 11">Catalyzes the reversible adenylation of nicotinate mononucleotide (NaMN) to nicotinic acid adenine dinucleotide (NaAD).</text>
</comment>
<protein>
    <recommendedName>
        <fullName evidence="11">Probable nicotinate-nucleotide adenylyltransferase</fullName>
        <ecNumber evidence="11">2.7.7.18</ecNumber>
    </recommendedName>
    <alternativeName>
        <fullName evidence="11">Deamido-NAD(+) diphosphorylase</fullName>
    </alternativeName>
    <alternativeName>
        <fullName evidence="11">Deamido-NAD(+) pyrophosphorylase</fullName>
    </alternativeName>
    <alternativeName>
        <fullName evidence="11">Nicotinate mononucleotide adenylyltransferase</fullName>
        <shortName evidence="11">NaMN adenylyltransferase</shortName>
    </alternativeName>
</protein>
<dbReference type="InterPro" id="IPR004821">
    <property type="entry name" value="Cyt_trans-like"/>
</dbReference>
<keyword evidence="14" id="KW-1185">Reference proteome</keyword>
<evidence type="ECO:0000256" key="9">
    <source>
        <dbReference type="ARBA" id="ARBA00023027"/>
    </source>
</evidence>
<comment type="similarity">
    <text evidence="3 11">Belongs to the NadD family.</text>
</comment>
<evidence type="ECO:0000256" key="3">
    <source>
        <dbReference type="ARBA" id="ARBA00009014"/>
    </source>
</evidence>
<comment type="catalytic activity">
    <reaction evidence="10 11">
        <text>nicotinate beta-D-ribonucleotide + ATP + H(+) = deamido-NAD(+) + diphosphate</text>
        <dbReference type="Rhea" id="RHEA:22860"/>
        <dbReference type="ChEBI" id="CHEBI:15378"/>
        <dbReference type="ChEBI" id="CHEBI:30616"/>
        <dbReference type="ChEBI" id="CHEBI:33019"/>
        <dbReference type="ChEBI" id="CHEBI:57502"/>
        <dbReference type="ChEBI" id="CHEBI:58437"/>
        <dbReference type="EC" id="2.7.7.18"/>
    </reaction>
</comment>
<evidence type="ECO:0000313" key="14">
    <source>
        <dbReference type="Proteomes" id="UP001369082"/>
    </source>
</evidence>
<keyword evidence="4 11" id="KW-0662">Pyridine nucleotide biosynthesis</keyword>
<dbReference type="Gene3D" id="3.40.50.620">
    <property type="entry name" value="HUPs"/>
    <property type="match status" value="1"/>
</dbReference>
<dbReference type="GO" id="GO:0004515">
    <property type="term" value="F:nicotinate-nucleotide adenylyltransferase activity"/>
    <property type="evidence" value="ECO:0007669"/>
    <property type="project" value="UniProtKB-EC"/>
</dbReference>
<evidence type="ECO:0000256" key="10">
    <source>
        <dbReference type="ARBA" id="ARBA00048721"/>
    </source>
</evidence>